<sequence length="146" mass="16135">MRQLFTTPRAIRASPSITTLYPFGADAIVHVPSANQSHKLASRGIECKLLKTPMTGGWLLWEPSTNKMVQSASVVFPQFQSSTVSLDLVAKGSLSHVVNLMALGEVQTERLFNAENQAIDSLFLSRKINIPQHLGKALYGPHHKQW</sequence>
<name>A0A9Q3F5T7_9BASI</name>
<gene>
    <name evidence="2" type="ORF">O181_071568</name>
</gene>
<feature type="domain" description="Retroviral polymerase SH3-like" evidence="1">
    <location>
        <begin position="27"/>
        <end position="78"/>
    </location>
</feature>
<dbReference type="Proteomes" id="UP000765509">
    <property type="component" value="Unassembled WGS sequence"/>
</dbReference>
<dbReference type="InterPro" id="IPR057670">
    <property type="entry name" value="SH3_retrovirus"/>
</dbReference>
<proteinExistence type="predicted"/>
<evidence type="ECO:0000259" key="1">
    <source>
        <dbReference type="Pfam" id="PF25597"/>
    </source>
</evidence>
<evidence type="ECO:0000313" key="3">
    <source>
        <dbReference type="Proteomes" id="UP000765509"/>
    </source>
</evidence>
<accession>A0A9Q3F5T7</accession>
<protein>
    <recommendedName>
        <fullName evidence="1">Retroviral polymerase SH3-like domain-containing protein</fullName>
    </recommendedName>
</protein>
<organism evidence="2 3">
    <name type="scientific">Austropuccinia psidii MF-1</name>
    <dbReference type="NCBI Taxonomy" id="1389203"/>
    <lineage>
        <taxon>Eukaryota</taxon>
        <taxon>Fungi</taxon>
        <taxon>Dikarya</taxon>
        <taxon>Basidiomycota</taxon>
        <taxon>Pucciniomycotina</taxon>
        <taxon>Pucciniomycetes</taxon>
        <taxon>Pucciniales</taxon>
        <taxon>Sphaerophragmiaceae</taxon>
        <taxon>Austropuccinia</taxon>
    </lineage>
</organism>
<dbReference type="EMBL" id="AVOT02037189">
    <property type="protein sequence ID" value="MBW0531853.1"/>
    <property type="molecule type" value="Genomic_DNA"/>
</dbReference>
<evidence type="ECO:0000313" key="2">
    <source>
        <dbReference type="EMBL" id="MBW0531853.1"/>
    </source>
</evidence>
<dbReference type="AlphaFoldDB" id="A0A9Q3F5T7"/>
<dbReference type="Pfam" id="PF25597">
    <property type="entry name" value="SH3_retrovirus"/>
    <property type="match status" value="1"/>
</dbReference>
<keyword evidence="3" id="KW-1185">Reference proteome</keyword>
<comment type="caution">
    <text evidence="2">The sequence shown here is derived from an EMBL/GenBank/DDBJ whole genome shotgun (WGS) entry which is preliminary data.</text>
</comment>
<reference evidence="2" key="1">
    <citation type="submission" date="2021-03" db="EMBL/GenBank/DDBJ databases">
        <title>Draft genome sequence of rust myrtle Austropuccinia psidii MF-1, a brazilian biotype.</title>
        <authorList>
            <person name="Quecine M.C."/>
            <person name="Pachon D.M.R."/>
            <person name="Bonatelli M.L."/>
            <person name="Correr F.H."/>
            <person name="Franceschini L.M."/>
            <person name="Leite T.F."/>
            <person name="Margarido G.R.A."/>
            <person name="Almeida C.A."/>
            <person name="Ferrarezi J.A."/>
            <person name="Labate C.A."/>
        </authorList>
    </citation>
    <scope>NUCLEOTIDE SEQUENCE</scope>
    <source>
        <strain evidence="2">MF-1</strain>
    </source>
</reference>
<dbReference type="OrthoDB" id="2518395at2759"/>